<feature type="non-terminal residue" evidence="1">
    <location>
        <position position="88"/>
    </location>
</feature>
<sequence>MNLSIQDELQLFSEELYRHLTPSLLEELAKELGFVKRKRKFSGNELATICIWVSQRTASDSLVRLCSQLHAATGTLMSPEGLNKRFTK</sequence>
<accession>A0ABU4SS00</accession>
<dbReference type="Proteomes" id="UP001271640">
    <property type="component" value="Unassembled WGS sequence"/>
</dbReference>
<evidence type="ECO:0000313" key="2">
    <source>
        <dbReference type="Proteomes" id="UP001271640"/>
    </source>
</evidence>
<comment type="caution">
    <text evidence="1">The sequence shown here is derived from an EMBL/GenBank/DDBJ whole genome shotgun (WGS) entry which is preliminary data.</text>
</comment>
<protein>
    <submittedName>
        <fullName evidence="1">IS4 family transposase</fullName>
    </submittedName>
</protein>
<organism evidence="1 2">
    <name type="scientific">Xenorhabdus littoralis</name>
    <dbReference type="NCBI Taxonomy" id="2582835"/>
    <lineage>
        <taxon>Bacteria</taxon>
        <taxon>Pseudomonadati</taxon>
        <taxon>Pseudomonadota</taxon>
        <taxon>Gammaproteobacteria</taxon>
        <taxon>Enterobacterales</taxon>
        <taxon>Morganellaceae</taxon>
        <taxon>Xenorhabdus</taxon>
    </lineage>
</organism>
<evidence type="ECO:0000313" key="1">
    <source>
        <dbReference type="EMBL" id="MDX8001295.1"/>
    </source>
</evidence>
<gene>
    <name evidence="1" type="ORF">FE394_19520</name>
</gene>
<reference evidence="2" key="1">
    <citation type="journal article" date="2024" name="Toxins">
        <title>Genome Sequence Analysis of Native Xenorhabdus Strains Isolated from Entomopathogenic Nematodes in Argentina.</title>
        <authorList>
            <person name="Palma L."/>
            <person name="Frizzo L."/>
            <person name="Kaiser S."/>
            <person name="Berry C."/>
            <person name="Caballero P."/>
            <person name="Bode H.B."/>
            <person name="Del Valle E.E."/>
        </authorList>
    </citation>
    <scope>NUCLEOTIDE SEQUENCE [LARGE SCALE GENOMIC DNA]</scope>
    <source>
        <strain evidence="2">Reich</strain>
    </source>
</reference>
<name>A0ABU4SS00_9GAMM</name>
<proteinExistence type="predicted"/>
<keyword evidence="2" id="KW-1185">Reference proteome</keyword>
<dbReference type="EMBL" id="VCDP01000288">
    <property type="protein sequence ID" value="MDX8001295.1"/>
    <property type="molecule type" value="Genomic_DNA"/>
</dbReference>